<dbReference type="PANTHER" id="PTHR43806">
    <property type="entry name" value="PEPTIDASE S8"/>
    <property type="match status" value="1"/>
</dbReference>
<evidence type="ECO:0000256" key="8">
    <source>
        <dbReference type="ARBA" id="ARBA00022837"/>
    </source>
</evidence>
<dbReference type="Gene3D" id="3.40.50.12090">
    <property type="match status" value="2"/>
</dbReference>
<dbReference type="PANTHER" id="PTHR43806:SF11">
    <property type="entry name" value="CEREVISIN-RELATED"/>
    <property type="match status" value="1"/>
</dbReference>
<dbReference type="GO" id="GO:0004252">
    <property type="term" value="F:serine-type endopeptidase activity"/>
    <property type="evidence" value="ECO:0007669"/>
    <property type="project" value="UniProtKB-UniRule"/>
</dbReference>
<keyword evidence="7 9" id="KW-0720">Serine protease</keyword>
<evidence type="ECO:0000313" key="11">
    <source>
        <dbReference type="EMBL" id="GEN54515.1"/>
    </source>
</evidence>
<dbReference type="SUPFAM" id="SSF52743">
    <property type="entry name" value="Subtilisin-like"/>
    <property type="match status" value="1"/>
</dbReference>
<dbReference type="Gene3D" id="3.40.50.200">
    <property type="entry name" value="Peptidase S8/S53 domain"/>
    <property type="match status" value="1"/>
</dbReference>
<evidence type="ECO:0000256" key="6">
    <source>
        <dbReference type="ARBA" id="ARBA00022801"/>
    </source>
</evidence>
<dbReference type="PROSITE" id="PS51892">
    <property type="entry name" value="SUBTILASE"/>
    <property type="match status" value="1"/>
</dbReference>
<dbReference type="AlphaFoldDB" id="A0A511WTQ5"/>
<evidence type="ECO:0000256" key="3">
    <source>
        <dbReference type="ARBA" id="ARBA00011073"/>
    </source>
</evidence>
<dbReference type="InterPro" id="IPR023827">
    <property type="entry name" value="Peptidase_S8_Asp-AS"/>
</dbReference>
<dbReference type="RefSeq" id="WP_146817149.1">
    <property type="nucleotide sequence ID" value="NZ_BJYD01000024.1"/>
</dbReference>
<keyword evidence="6 9" id="KW-0378">Hydrolase</keyword>
<sequence>MKHYQYTAILMILIGSIFFSYTEVAQAEGNEVKIIVKYKDKITAASKKSSSPVDIISTRKEDVQKKVAALKKDPDIEYIEMDTKVYSQGEYPNDNYYDKQEVTLEAIHAQEGWETFQEEKFDEDTVVAVIDSGVQLNHPDLKGQLLEGKNFVNPDQPPEDHYGHGTHVAGLISALTNNEEGVASVSRGKTKILPVKIMEANEGNVTDLIDGITYAVDQDADVINLSLGTYNYKFGLADAIQYAQEQGVLVVGAAGNDNRNETLYPAALEGVLAVGSFNTETQSKASFSNYGSGVDVVTPGEGIWSTYKESGYEAMDGTSMSTGHVSSLAALLIENSPYLTGKQVGKLIQASSTKLSGEFLLGNGMIHAGDTLSNVKQYQRISGSTSVETSVEVSQEGWTGLEEKELTINGKEVKGKFVILATAKDFPDSLAASPLASYLNSPVLLELKQEISPSILKELERLDASDVLLIGGTNALSKDVQSSLASNGYNTHRIFGEDRYQTAVAVNQLIPFDTNKAFIVSGQEFPDALSASGYSAMNGYPVLYVRHDRIPGVVSDYMKAENITKNYIVGGSVPVSEEVEKELPDPNPLRIAGKDRYATNYEMHRIFGNEEARTIYFVTGRNFPDAMAAAPLAVQSESPVMITQENQEIITSKNIRLFDHREEYHIVGGTVPIPAPYAWKIDHTFYQ</sequence>
<dbReference type="PROSITE" id="PS00136">
    <property type="entry name" value="SUBTILASE_ASP"/>
    <property type="match status" value="1"/>
</dbReference>
<keyword evidence="12" id="KW-1185">Reference proteome</keyword>
<protein>
    <recommendedName>
        <fullName evidence="10">Peptidase S8/S53 domain-containing protein</fullName>
    </recommendedName>
</protein>
<keyword evidence="8" id="KW-0106">Calcium</keyword>
<comment type="similarity">
    <text evidence="3 9">Belongs to the peptidase S8 family.</text>
</comment>
<evidence type="ECO:0000256" key="9">
    <source>
        <dbReference type="PROSITE-ProRule" id="PRU01240"/>
    </source>
</evidence>
<dbReference type="InterPro" id="IPR007253">
    <property type="entry name" value="Cell_wall-bd_2"/>
</dbReference>
<dbReference type="GO" id="GO:0006508">
    <property type="term" value="P:proteolysis"/>
    <property type="evidence" value="ECO:0007669"/>
    <property type="project" value="UniProtKB-KW"/>
</dbReference>
<dbReference type="GO" id="GO:0005576">
    <property type="term" value="C:extracellular region"/>
    <property type="evidence" value="ECO:0007669"/>
    <property type="project" value="UniProtKB-SubCell"/>
</dbReference>
<comment type="caution">
    <text evidence="11">The sequence shown here is derived from an EMBL/GenBank/DDBJ whole genome shotgun (WGS) entry which is preliminary data.</text>
</comment>
<feature type="active site" description="Charge relay system" evidence="9">
    <location>
        <position position="164"/>
    </location>
</feature>
<evidence type="ECO:0000313" key="12">
    <source>
        <dbReference type="Proteomes" id="UP000321886"/>
    </source>
</evidence>
<name>A0A511WTQ5_9BACI</name>
<dbReference type="CDD" id="cd07484">
    <property type="entry name" value="Peptidases_S8_Thermitase_like"/>
    <property type="match status" value="1"/>
</dbReference>
<reference evidence="11 12" key="1">
    <citation type="submission" date="2019-07" db="EMBL/GenBank/DDBJ databases">
        <title>Whole genome shotgun sequence of Halobacillus faecis NBRC 103569.</title>
        <authorList>
            <person name="Hosoyama A."/>
            <person name="Uohara A."/>
            <person name="Ohji S."/>
            <person name="Ichikawa N."/>
        </authorList>
    </citation>
    <scope>NUCLEOTIDE SEQUENCE [LARGE SCALE GENOMIC DNA]</scope>
    <source>
        <strain evidence="11 12">NBRC 103569</strain>
    </source>
</reference>
<comment type="cofactor">
    <cofactor evidence="1">
        <name>Ca(2+)</name>
        <dbReference type="ChEBI" id="CHEBI:29108"/>
    </cofactor>
</comment>
<keyword evidence="4" id="KW-0964">Secreted</keyword>
<dbReference type="EMBL" id="BJYD01000024">
    <property type="protein sequence ID" value="GEN54515.1"/>
    <property type="molecule type" value="Genomic_DNA"/>
</dbReference>
<feature type="active site" description="Charge relay system" evidence="9">
    <location>
        <position position="319"/>
    </location>
</feature>
<evidence type="ECO:0000256" key="1">
    <source>
        <dbReference type="ARBA" id="ARBA00001913"/>
    </source>
</evidence>
<gene>
    <name evidence="11" type="ORF">HFA01_27770</name>
</gene>
<dbReference type="OrthoDB" id="9798386at2"/>
<dbReference type="PRINTS" id="PR00723">
    <property type="entry name" value="SUBTILISIN"/>
</dbReference>
<dbReference type="InterPro" id="IPR034084">
    <property type="entry name" value="Thermitase-like_dom"/>
</dbReference>
<evidence type="ECO:0000256" key="2">
    <source>
        <dbReference type="ARBA" id="ARBA00004613"/>
    </source>
</evidence>
<dbReference type="Pfam" id="PF04122">
    <property type="entry name" value="CW_binding_2"/>
    <property type="match status" value="3"/>
</dbReference>
<dbReference type="InterPro" id="IPR036852">
    <property type="entry name" value="Peptidase_S8/S53_dom_sf"/>
</dbReference>
<feature type="domain" description="Peptidase S8/S53" evidence="10">
    <location>
        <begin position="123"/>
        <end position="355"/>
    </location>
</feature>
<feature type="active site" description="Charge relay system" evidence="9">
    <location>
        <position position="131"/>
    </location>
</feature>
<dbReference type="InterPro" id="IPR000209">
    <property type="entry name" value="Peptidase_S8/S53_dom"/>
</dbReference>
<dbReference type="InterPro" id="IPR022398">
    <property type="entry name" value="Peptidase_S8_His-AS"/>
</dbReference>
<accession>A0A511WTQ5</accession>
<organism evidence="11 12">
    <name type="scientific">Halobacillus faecis</name>
    <dbReference type="NCBI Taxonomy" id="360184"/>
    <lineage>
        <taxon>Bacteria</taxon>
        <taxon>Bacillati</taxon>
        <taxon>Bacillota</taxon>
        <taxon>Bacilli</taxon>
        <taxon>Bacillales</taxon>
        <taxon>Bacillaceae</taxon>
        <taxon>Halobacillus</taxon>
    </lineage>
</organism>
<evidence type="ECO:0000256" key="5">
    <source>
        <dbReference type="ARBA" id="ARBA00022670"/>
    </source>
</evidence>
<dbReference type="Proteomes" id="UP000321886">
    <property type="component" value="Unassembled WGS sequence"/>
</dbReference>
<comment type="subcellular location">
    <subcellularLocation>
        <location evidence="2">Secreted</location>
    </subcellularLocation>
</comment>
<evidence type="ECO:0000256" key="4">
    <source>
        <dbReference type="ARBA" id="ARBA00022525"/>
    </source>
</evidence>
<dbReference type="PROSITE" id="PS00137">
    <property type="entry name" value="SUBTILASE_HIS"/>
    <property type="match status" value="1"/>
</dbReference>
<dbReference type="Pfam" id="PF00082">
    <property type="entry name" value="Peptidase_S8"/>
    <property type="match status" value="1"/>
</dbReference>
<proteinExistence type="inferred from homology"/>
<keyword evidence="5 9" id="KW-0645">Protease</keyword>
<dbReference type="InterPro" id="IPR015500">
    <property type="entry name" value="Peptidase_S8_subtilisin-rel"/>
</dbReference>
<evidence type="ECO:0000256" key="7">
    <source>
        <dbReference type="ARBA" id="ARBA00022825"/>
    </source>
</evidence>
<dbReference type="InterPro" id="IPR050131">
    <property type="entry name" value="Peptidase_S8_subtilisin-like"/>
</dbReference>
<evidence type="ECO:0000259" key="10">
    <source>
        <dbReference type="Pfam" id="PF00082"/>
    </source>
</evidence>